<evidence type="ECO:0000313" key="2">
    <source>
        <dbReference type="Proteomes" id="UP000717696"/>
    </source>
</evidence>
<dbReference type="EMBL" id="JAGMUU010000011">
    <property type="protein sequence ID" value="KAH7142719.1"/>
    <property type="molecule type" value="Genomic_DNA"/>
</dbReference>
<protein>
    <submittedName>
        <fullName evidence="1">Uncharacterized protein</fullName>
    </submittedName>
</protein>
<proteinExistence type="predicted"/>
<comment type="caution">
    <text evidence="1">The sequence shown here is derived from an EMBL/GenBank/DDBJ whole genome shotgun (WGS) entry which is preliminary data.</text>
</comment>
<dbReference type="Proteomes" id="UP000717696">
    <property type="component" value="Unassembled WGS sequence"/>
</dbReference>
<name>A0A9P9EQK7_9HYPO</name>
<evidence type="ECO:0000313" key="1">
    <source>
        <dbReference type="EMBL" id="KAH7142719.1"/>
    </source>
</evidence>
<organism evidence="1 2">
    <name type="scientific">Dactylonectria estremocensis</name>
    <dbReference type="NCBI Taxonomy" id="1079267"/>
    <lineage>
        <taxon>Eukaryota</taxon>
        <taxon>Fungi</taxon>
        <taxon>Dikarya</taxon>
        <taxon>Ascomycota</taxon>
        <taxon>Pezizomycotina</taxon>
        <taxon>Sordariomycetes</taxon>
        <taxon>Hypocreomycetidae</taxon>
        <taxon>Hypocreales</taxon>
        <taxon>Nectriaceae</taxon>
        <taxon>Dactylonectria</taxon>
    </lineage>
</organism>
<dbReference type="AlphaFoldDB" id="A0A9P9EQK7"/>
<accession>A0A9P9EQK7</accession>
<keyword evidence="2" id="KW-1185">Reference proteome</keyword>
<reference evidence="1" key="1">
    <citation type="journal article" date="2021" name="Nat. Commun.">
        <title>Genetic determinants of endophytism in the Arabidopsis root mycobiome.</title>
        <authorList>
            <person name="Mesny F."/>
            <person name="Miyauchi S."/>
            <person name="Thiergart T."/>
            <person name="Pickel B."/>
            <person name="Atanasova L."/>
            <person name="Karlsson M."/>
            <person name="Huettel B."/>
            <person name="Barry K.W."/>
            <person name="Haridas S."/>
            <person name="Chen C."/>
            <person name="Bauer D."/>
            <person name="Andreopoulos W."/>
            <person name="Pangilinan J."/>
            <person name="LaButti K."/>
            <person name="Riley R."/>
            <person name="Lipzen A."/>
            <person name="Clum A."/>
            <person name="Drula E."/>
            <person name="Henrissat B."/>
            <person name="Kohler A."/>
            <person name="Grigoriev I.V."/>
            <person name="Martin F.M."/>
            <person name="Hacquard S."/>
        </authorList>
    </citation>
    <scope>NUCLEOTIDE SEQUENCE</scope>
    <source>
        <strain evidence="1">MPI-CAGE-AT-0021</strain>
    </source>
</reference>
<sequence length="278" mass="32113">MEILCSICRLFHLPRLTDRPTSNEAEAARPCCHYGNKWIQQRTASRNLPVGMHFDMVAAMTRSSRHQALYYKPRMIEKRSHYSYLGVSPHLDLRHAVRIVDGHFLVRKEICLYPDTMGSASLYNVPNFLKMMTSLEKVENCCEHVKWIDTLDFLFDPTLKTWAKHLCLWTHPERCKRLGPEGLGSMCQWPVGTMLHTVYSCRVCYTGYSIGRRDVVDGSTTVTFTSWKDLGCGKDIDDQFWKSHLSRIPGYKTVVREGPLGDIWSRFEGSTRPYVPRS</sequence>
<dbReference type="OrthoDB" id="3766406at2759"/>
<gene>
    <name evidence="1" type="ORF">B0J13DRAFT_445283</name>
</gene>